<dbReference type="GO" id="GO:0004519">
    <property type="term" value="F:endonuclease activity"/>
    <property type="evidence" value="ECO:0007669"/>
    <property type="project" value="UniProtKB-KW"/>
</dbReference>
<dbReference type="GO" id="GO:0003677">
    <property type="term" value="F:DNA binding"/>
    <property type="evidence" value="ECO:0007669"/>
    <property type="project" value="UniProtKB-KW"/>
</dbReference>
<dbReference type="CDD" id="cd17243">
    <property type="entry name" value="RMtype1_S_AchA6I-TRD2-CR2_like"/>
    <property type="match status" value="1"/>
</dbReference>
<dbReference type="InterPro" id="IPR044946">
    <property type="entry name" value="Restrct_endonuc_typeI_TRD_sf"/>
</dbReference>
<keyword evidence="3" id="KW-0238">DNA-binding</keyword>
<keyword evidence="2" id="KW-0680">Restriction system</keyword>
<keyword evidence="5" id="KW-0540">Nuclease</keyword>
<dbReference type="GO" id="GO:0009307">
    <property type="term" value="P:DNA restriction-modification system"/>
    <property type="evidence" value="ECO:0007669"/>
    <property type="project" value="UniProtKB-KW"/>
</dbReference>
<dbReference type="Proteomes" id="UP000029921">
    <property type="component" value="Unassembled WGS sequence"/>
</dbReference>
<protein>
    <submittedName>
        <fullName evidence="5">Restriction endonuclease subunit S</fullName>
    </submittedName>
</protein>
<reference evidence="5 6" key="1">
    <citation type="journal article" date="2014" name="Genome Announc.">
        <title>Draft genome sequences of eight enterohepatic helicobacter species isolated from both laboratory and wild rodents.</title>
        <authorList>
            <person name="Sheh A."/>
            <person name="Shen Z."/>
            <person name="Fox J.G."/>
        </authorList>
    </citation>
    <scope>NUCLEOTIDE SEQUENCE [LARGE SCALE GENOMIC DNA]</scope>
    <source>
        <strain evidence="5 6">MIT 96-1001</strain>
    </source>
</reference>
<evidence type="ECO:0000313" key="5">
    <source>
        <dbReference type="EMBL" id="TLD93134.1"/>
    </source>
</evidence>
<accession>A0A4U8T1I0</accession>
<evidence type="ECO:0000259" key="4">
    <source>
        <dbReference type="Pfam" id="PF01420"/>
    </source>
</evidence>
<dbReference type="EMBL" id="JRPE02000003">
    <property type="protein sequence ID" value="TLD93134.1"/>
    <property type="molecule type" value="Genomic_DNA"/>
</dbReference>
<name>A0A4U8T1I0_9HELI</name>
<dbReference type="InterPro" id="IPR000055">
    <property type="entry name" value="Restrct_endonuc_typeI_TRD"/>
</dbReference>
<dbReference type="Pfam" id="PF01420">
    <property type="entry name" value="Methylase_S"/>
    <property type="match status" value="2"/>
</dbReference>
<dbReference type="PANTHER" id="PTHR30408:SF12">
    <property type="entry name" value="TYPE I RESTRICTION ENZYME MJAVIII SPECIFICITY SUBUNIT"/>
    <property type="match status" value="1"/>
</dbReference>
<organism evidence="5 6">
    <name type="scientific">Helicobacter magdeburgensis</name>
    <dbReference type="NCBI Taxonomy" id="471858"/>
    <lineage>
        <taxon>Bacteria</taxon>
        <taxon>Pseudomonadati</taxon>
        <taxon>Campylobacterota</taxon>
        <taxon>Epsilonproteobacteria</taxon>
        <taxon>Campylobacterales</taxon>
        <taxon>Helicobacteraceae</taxon>
        <taxon>Helicobacter</taxon>
    </lineage>
</organism>
<dbReference type="PANTHER" id="PTHR30408">
    <property type="entry name" value="TYPE-1 RESTRICTION ENZYME ECOKI SPECIFICITY PROTEIN"/>
    <property type="match status" value="1"/>
</dbReference>
<comment type="caution">
    <text evidence="5">The sequence shown here is derived from an EMBL/GenBank/DDBJ whole genome shotgun (WGS) entry which is preliminary data.</text>
</comment>
<dbReference type="SUPFAM" id="SSF116734">
    <property type="entry name" value="DNA methylase specificity domain"/>
    <property type="match status" value="2"/>
</dbReference>
<feature type="domain" description="Type I restriction modification DNA specificity" evidence="4">
    <location>
        <begin position="213"/>
        <end position="388"/>
    </location>
</feature>
<dbReference type="RefSeq" id="WP_034587163.1">
    <property type="nucleotide sequence ID" value="NZ_JRPE02000003.1"/>
</dbReference>
<proteinExistence type="inferred from homology"/>
<dbReference type="Gene3D" id="3.90.220.20">
    <property type="entry name" value="DNA methylase specificity domains"/>
    <property type="match status" value="2"/>
</dbReference>
<evidence type="ECO:0000256" key="1">
    <source>
        <dbReference type="ARBA" id="ARBA00010923"/>
    </source>
</evidence>
<keyword evidence="5" id="KW-0255">Endonuclease</keyword>
<evidence type="ECO:0000256" key="3">
    <source>
        <dbReference type="ARBA" id="ARBA00023125"/>
    </source>
</evidence>
<dbReference type="AlphaFoldDB" id="A0A4U8T1I0"/>
<evidence type="ECO:0000313" key="6">
    <source>
        <dbReference type="Proteomes" id="UP000029921"/>
    </source>
</evidence>
<gene>
    <name evidence="5" type="ORF">LS74_003065</name>
</gene>
<keyword evidence="5" id="KW-0378">Hydrolase</keyword>
<feature type="domain" description="Type I restriction modification DNA specificity" evidence="4">
    <location>
        <begin position="20"/>
        <end position="195"/>
    </location>
</feature>
<sequence>MIVNLKEQHCENFLQSLHKEQWQEVRLGEVAEIISGGTPKTSIPEYWNGEIPWLSVADFNNGKKYVVASEKFITQLGLQESSTKLLQRDDIIISARGTVGVIAMIPYPMAFNQSCYGLRICSNAHSHFIYYCLKVFTKYFIHQSYGAVFDTITTKILSDFTFLLPPLTIQQKIAEILSSFDDKIDLLHRQNKTLESLALTLFRHYFIDNPKRDEWEEKPLSEVCQIKNGFAFKSEEYKKIGIPVVRTTNFKNGFVENHNLVYLDENDKNKYSKYLLQVNDFLLVMVGASLGKYAIVTSEILPALQNQNMWNFRVLGSVSQYYLNYAMQEIIANNINTASGSAREFFQKSYFYKIPILIPPKNIMMKFHTQMDNFYHKTTNNRKQIQNLQAMRDMLLKAIFA</sequence>
<dbReference type="InterPro" id="IPR052021">
    <property type="entry name" value="Type-I_RS_S_subunit"/>
</dbReference>
<comment type="similarity">
    <text evidence="1">Belongs to the type-I restriction system S methylase family.</text>
</comment>
<keyword evidence="6" id="KW-1185">Reference proteome</keyword>
<evidence type="ECO:0000256" key="2">
    <source>
        <dbReference type="ARBA" id="ARBA00022747"/>
    </source>
</evidence>